<dbReference type="HOGENOM" id="CLU_074846_0_1_1"/>
<protein>
    <recommendedName>
        <fullName evidence="2">Hemerythrin-like domain-containing protein</fullName>
    </recommendedName>
</protein>
<dbReference type="OMA" id="LIHEGMD"/>
<dbReference type="Pfam" id="PF01814">
    <property type="entry name" value="Hemerythrin"/>
    <property type="match status" value="1"/>
</dbReference>
<dbReference type="Proteomes" id="UP000016923">
    <property type="component" value="Unassembled WGS sequence"/>
</dbReference>
<dbReference type="PANTHER" id="PTHR38048:SF1">
    <property type="entry name" value="HEMERYTHRIN-LIKE DOMAIN-CONTAINING PROTEIN"/>
    <property type="match status" value="1"/>
</dbReference>
<dbReference type="AlphaFoldDB" id="S3CDI1"/>
<evidence type="ECO:0000259" key="2">
    <source>
        <dbReference type="Pfam" id="PF01814"/>
    </source>
</evidence>
<name>S3CDI1_OPHP1</name>
<dbReference type="VEuPathDB" id="FungiDB:F503_06087"/>
<dbReference type="InterPro" id="IPR053206">
    <property type="entry name" value="Dimeric_xanthone_biosynth"/>
</dbReference>
<dbReference type="Gene3D" id="1.20.120.520">
    <property type="entry name" value="nmb1532 protein domain like"/>
    <property type="match status" value="1"/>
</dbReference>
<accession>S3CDI1</accession>
<evidence type="ECO:0000313" key="3">
    <source>
        <dbReference type="EMBL" id="EPE10992.1"/>
    </source>
</evidence>
<feature type="region of interest" description="Disordered" evidence="1">
    <location>
        <begin position="64"/>
        <end position="117"/>
    </location>
</feature>
<sequence>MRPFLSSLRILVCESAAAKLSSTITSVSTGARCQSLFAPSHVRAYASSSATAPRPLRLTNTRAMSSSAAEIPSGKVEAGECEAKPTVVAEPVVEKEEEPKDDESKDEDDEDEPKLPPLTAQQFREFNRMADHMDYFHNHFRQIWTMMYTACENKKRPAGMSIRRFLDEGLQFISMLTTHHSIEEAHVFPMLAKRMPEFQQPDKRGKLSGPATKGSAKAAALVRQHRDIHKGMDAFEDYLRRCRNSETELEMSVLKTQMDTWGTVLWQHLDEEVAALGAENMRKHWTIEEVRRMRM</sequence>
<organism evidence="3 4">
    <name type="scientific">Ophiostoma piceae (strain UAMH 11346)</name>
    <name type="common">Sap stain fungus</name>
    <dbReference type="NCBI Taxonomy" id="1262450"/>
    <lineage>
        <taxon>Eukaryota</taxon>
        <taxon>Fungi</taxon>
        <taxon>Dikarya</taxon>
        <taxon>Ascomycota</taxon>
        <taxon>Pezizomycotina</taxon>
        <taxon>Sordariomycetes</taxon>
        <taxon>Sordariomycetidae</taxon>
        <taxon>Ophiostomatales</taxon>
        <taxon>Ophiostomataceae</taxon>
        <taxon>Ophiostoma</taxon>
    </lineage>
</organism>
<gene>
    <name evidence="3" type="ORF">F503_06087</name>
</gene>
<feature type="domain" description="Hemerythrin-like" evidence="2">
    <location>
        <begin position="130"/>
        <end position="272"/>
    </location>
</feature>
<dbReference type="OrthoDB" id="10044044at2759"/>
<dbReference type="EMBL" id="KE148146">
    <property type="protein sequence ID" value="EPE10992.1"/>
    <property type="molecule type" value="Genomic_DNA"/>
</dbReference>
<dbReference type="CDD" id="cd12108">
    <property type="entry name" value="Hr-like"/>
    <property type="match status" value="1"/>
</dbReference>
<dbReference type="STRING" id="1262450.S3CDI1"/>
<proteinExistence type="predicted"/>
<dbReference type="PANTHER" id="PTHR38048">
    <property type="entry name" value="EXPRESSED PROTEIN"/>
    <property type="match status" value="1"/>
</dbReference>
<feature type="compositionally biased region" description="Acidic residues" evidence="1">
    <location>
        <begin position="99"/>
        <end position="112"/>
    </location>
</feature>
<keyword evidence="4" id="KW-1185">Reference proteome</keyword>
<dbReference type="InterPro" id="IPR012312">
    <property type="entry name" value="Hemerythrin-like"/>
</dbReference>
<evidence type="ECO:0000256" key="1">
    <source>
        <dbReference type="SAM" id="MobiDB-lite"/>
    </source>
</evidence>
<dbReference type="eggNOG" id="ENOG502S4CP">
    <property type="taxonomic scope" value="Eukaryota"/>
</dbReference>
<reference evidence="3 4" key="1">
    <citation type="journal article" date="2013" name="BMC Genomics">
        <title>The genome and transcriptome of the pine saprophyte Ophiostoma piceae, and a comparison with the bark beetle-associated pine pathogen Grosmannia clavigera.</title>
        <authorList>
            <person name="Haridas S."/>
            <person name="Wang Y."/>
            <person name="Lim L."/>
            <person name="Massoumi Alamouti S."/>
            <person name="Jackman S."/>
            <person name="Docking R."/>
            <person name="Robertson G."/>
            <person name="Birol I."/>
            <person name="Bohlmann J."/>
            <person name="Breuil C."/>
        </authorList>
    </citation>
    <scope>NUCLEOTIDE SEQUENCE [LARGE SCALE GENOMIC DNA]</scope>
    <source>
        <strain evidence="3 4">UAMH 11346</strain>
    </source>
</reference>
<evidence type="ECO:0000313" key="4">
    <source>
        <dbReference type="Proteomes" id="UP000016923"/>
    </source>
</evidence>